<gene>
    <name evidence="2" type="ORF">SteCoe_22457</name>
</gene>
<keyword evidence="1" id="KW-0175">Coiled coil</keyword>
<dbReference type="OrthoDB" id="65833at2759"/>
<keyword evidence="3" id="KW-1185">Reference proteome</keyword>
<feature type="coiled-coil region" evidence="1">
    <location>
        <begin position="467"/>
        <end position="494"/>
    </location>
</feature>
<name>A0A1R2BM40_9CILI</name>
<sequence>MNNRDMPLSRSSEHEVQGTAIVEDLLNSLPEWRSVQDIVRLSIKALTDLAKFQNSSIKELEYSQSDFAMKSEVVSALAMKANLADLSRAISETRCSLDNKVNYEEIRSFLDDRVTRNDLLHLLQGKVSVEEFRTAIEFKVDVKEMQNEFRSLRNSFEELKMQVSTSLQQCITAREFGALQRIVEGKAEIAEMNAALNEKATKTSVANAMHKKANKADVEEMLSEKANVSLVNGLSSAIESKVGVASFNMLAAEVDKKADTAHVERLLSIELGKKSDQTDLESLYSAVNSLKKEFEIKLQQQSILLGNYINDLKSETEMQKLALTNAMEKKAEFRDVEKLSEMILKKSDTEELNYLVLSTKNEISNLVQGHQSAIKQDMKRLENAVLEQLGFLDGKMRTFEGDQDSIKDLLKTTNERHRVELEELAKSMDKAKTEDARALRYDIDKIQRELDDNKRVKYEESKSRQSIQEIKAIREELDFKYDQLENKLKDMSISTKEILMRNEREVEIITGNIKARTEDLQYVQNCIEDFKSSSIKKNDWEMQALKLHEEIEKLGKEILLKASIKDICTLLDIKANIDDVNHALEDLHGELDTKISVDELADKLKEQSCINDALCSENCVARWLWKSGELKTGCIPWEIQTINTCPENFIWEKDKTSILSLSPGLYFVMFGVFSRKKAVVQLLVNGEIVISEGNMGGKILGKHSSGNVVGCTCAEFLSLPTRARISVTYSGESCEGFLGLKKL</sequence>
<dbReference type="EMBL" id="MPUH01000552">
    <property type="protein sequence ID" value="OMJ77857.1"/>
    <property type="molecule type" value="Genomic_DNA"/>
</dbReference>
<dbReference type="PANTHER" id="PTHR40131:SF1">
    <property type="entry name" value="C1Q DOMAIN-CONTAINING PROTEIN"/>
    <property type="match status" value="1"/>
</dbReference>
<dbReference type="AlphaFoldDB" id="A0A1R2BM40"/>
<dbReference type="PANTHER" id="PTHR40131">
    <property type="entry name" value="C1Q DOMAIN-CONTAINING PROTEIN"/>
    <property type="match status" value="1"/>
</dbReference>
<accession>A0A1R2BM40</accession>
<protein>
    <recommendedName>
        <fullName evidence="4">C1q domain-containing protein</fullName>
    </recommendedName>
</protein>
<reference evidence="2 3" key="1">
    <citation type="submission" date="2016-11" db="EMBL/GenBank/DDBJ databases">
        <title>The macronuclear genome of Stentor coeruleus: a giant cell with tiny introns.</title>
        <authorList>
            <person name="Slabodnick M."/>
            <person name="Ruby J.G."/>
            <person name="Reiff S.B."/>
            <person name="Swart E.C."/>
            <person name="Gosai S."/>
            <person name="Prabakaran S."/>
            <person name="Witkowska E."/>
            <person name="Larue G.E."/>
            <person name="Fisher S."/>
            <person name="Freeman R.M."/>
            <person name="Gunawardena J."/>
            <person name="Chu W."/>
            <person name="Stover N.A."/>
            <person name="Gregory B.D."/>
            <person name="Nowacki M."/>
            <person name="Derisi J."/>
            <person name="Roy S.W."/>
            <person name="Marshall W.F."/>
            <person name="Sood P."/>
        </authorList>
    </citation>
    <scope>NUCLEOTIDE SEQUENCE [LARGE SCALE GENOMIC DNA]</scope>
    <source>
        <strain evidence="2">WM001</strain>
    </source>
</reference>
<evidence type="ECO:0000256" key="1">
    <source>
        <dbReference type="SAM" id="Coils"/>
    </source>
</evidence>
<dbReference type="Proteomes" id="UP000187209">
    <property type="component" value="Unassembled WGS sequence"/>
</dbReference>
<proteinExistence type="predicted"/>
<organism evidence="2 3">
    <name type="scientific">Stentor coeruleus</name>
    <dbReference type="NCBI Taxonomy" id="5963"/>
    <lineage>
        <taxon>Eukaryota</taxon>
        <taxon>Sar</taxon>
        <taxon>Alveolata</taxon>
        <taxon>Ciliophora</taxon>
        <taxon>Postciliodesmatophora</taxon>
        <taxon>Heterotrichea</taxon>
        <taxon>Heterotrichida</taxon>
        <taxon>Stentoridae</taxon>
        <taxon>Stentor</taxon>
    </lineage>
</organism>
<comment type="caution">
    <text evidence="2">The sequence shown here is derived from an EMBL/GenBank/DDBJ whole genome shotgun (WGS) entry which is preliminary data.</text>
</comment>
<evidence type="ECO:0000313" key="2">
    <source>
        <dbReference type="EMBL" id="OMJ77857.1"/>
    </source>
</evidence>
<evidence type="ECO:0008006" key="4">
    <source>
        <dbReference type="Google" id="ProtNLM"/>
    </source>
</evidence>
<evidence type="ECO:0000313" key="3">
    <source>
        <dbReference type="Proteomes" id="UP000187209"/>
    </source>
</evidence>